<dbReference type="Proteomes" id="UP000299102">
    <property type="component" value="Unassembled WGS sequence"/>
</dbReference>
<dbReference type="Gene3D" id="3.30.420.10">
    <property type="entry name" value="Ribonuclease H-like superfamily/Ribonuclease H"/>
    <property type="match status" value="1"/>
</dbReference>
<evidence type="ECO:0008006" key="3">
    <source>
        <dbReference type="Google" id="ProtNLM"/>
    </source>
</evidence>
<comment type="caution">
    <text evidence="1">The sequence shown here is derived from an EMBL/GenBank/DDBJ whole genome shotgun (WGS) entry which is preliminary data.</text>
</comment>
<dbReference type="InterPro" id="IPR036397">
    <property type="entry name" value="RNaseH_sf"/>
</dbReference>
<sequence>MSQNQPKVARERSASKWMIPSFFDKTRHMAIIALENCRAVNSDWIILHYDNASSQQPNRQRQNLKEKNVELIRNPVYSPDQAHCNLFLCAKIKNRSRG</sequence>
<dbReference type="OrthoDB" id="10017160at2759"/>
<organism evidence="1 2">
    <name type="scientific">Eumeta variegata</name>
    <name type="common">Bagworm moth</name>
    <name type="synonym">Eumeta japonica</name>
    <dbReference type="NCBI Taxonomy" id="151549"/>
    <lineage>
        <taxon>Eukaryota</taxon>
        <taxon>Metazoa</taxon>
        <taxon>Ecdysozoa</taxon>
        <taxon>Arthropoda</taxon>
        <taxon>Hexapoda</taxon>
        <taxon>Insecta</taxon>
        <taxon>Pterygota</taxon>
        <taxon>Neoptera</taxon>
        <taxon>Endopterygota</taxon>
        <taxon>Lepidoptera</taxon>
        <taxon>Glossata</taxon>
        <taxon>Ditrysia</taxon>
        <taxon>Tineoidea</taxon>
        <taxon>Psychidae</taxon>
        <taxon>Oiketicinae</taxon>
        <taxon>Eumeta</taxon>
    </lineage>
</organism>
<accession>A0A4C1XGB0</accession>
<dbReference type="EMBL" id="BGZK01000808">
    <property type="protein sequence ID" value="GBP61245.1"/>
    <property type="molecule type" value="Genomic_DNA"/>
</dbReference>
<evidence type="ECO:0000313" key="2">
    <source>
        <dbReference type="Proteomes" id="UP000299102"/>
    </source>
</evidence>
<proteinExistence type="predicted"/>
<gene>
    <name evidence="1" type="ORF">EVAR_45264_1</name>
</gene>
<dbReference type="AlphaFoldDB" id="A0A4C1XGB0"/>
<name>A0A4C1XGB0_EUMVA</name>
<protein>
    <recommendedName>
        <fullName evidence="3">Mariner Mos1 transposase</fullName>
    </recommendedName>
</protein>
<evidence type="ECO:0000313" key="1">
    <source>
        <dbReference type="EMBL" id="GBP61245.1"/>
    </source>
</evidence>
<keyword evidence="2" id="KW-1185">Reference proteome</keyword>
<dbReference type="GO" id="GO:0003676">
    <property type="term" value="F:nucleic acid binding"/>
    <property type="evidence" value="ECO:0007669"/>
    <property type="project" value="InterPro"/>
</dbReference>
<reference evidence="1 2" key="1">
    <citation type="journal article" date="2019" name="Commun. Biol.">
        <title>The bagworm genome reveals a unique fibroin gene that provides high tensile strength.</title>
        <authorList>
            <person name="Kono N."/>
            <person name="Nakamura H."/>
            <person name="Ohtoshi R."/>
            <person name="Tomita M."/>
            <person name="Numata K."/>
            <person name="Arakawa K."/>
        </authorList>
    </citation>
    <scope>NUCLEOTIDE SEQUENCE [LARGE SCALE GENOMIC DNA]</scope>
</reference>